<dbReference type="EMBL" id="CAEY01001328">
    <property type="status" value="NOT_ANNOTATED_CDS"/>
    <property type="molecule type" value="Genomic_DNA"/>
</dbReference>
<reference evidence="3" key="1">
    <citation type="submission" date="2011-08" db="EMBL/GenBank/DDBJ databases">
        <authorList>
            <person name="Rombauts S."/>
        </authorList>
    </citation>
    <scope>NUCLEOTIDE SEQUENCE</scope>
    <source>
        <strain evidence="3">London</strain>
    </source>
</reference>
<evidence type="ECO:0000256" key="1">
    <source>
        <dbReference type="SAM" id="Phobius"/>
    </source>
</evidence>
<keyword evidence="1" id="KW-0472">Membrane</keyword>
<name>T1L5K9_TETUR</name>
<reference evidence="2" key="2">
    <citation type="submission" date="2015-06" db="UniProtKB">
        <authorList>
            <consortium name="EnsemblMetazoa"/>
        </authorList>
    </citation>
    <scope>IDENTIFICATION</scope>
</reference>
<keyword evidence="3" id="KW-1185">Reference proteome</keyword>
<evidence type="ECO:0000313" key="3">
    <source>
        <dbReference type="Proteomes" id="UP000015104"/>
    </source>
</evidence>
<feature type="transmembrane region" description="Helical" evidence="1">
    <location>
        <begin position="12"/>
        <end position="36"/>
    </location>
</feature>
<dbReference type="AlphaFoldDB" id="T1L5K9"/>
<accession>T1L5K9</accession>
<organism evidence="2 3">
    <name type="scientific">Tetranychus urticae</name>
    <name type="common">Two-spotted spider mite</name>
    <dbReference type="NCBI Taxonomy" id="32264"/>
    <lineage>
        <taxon>Eukaryota</taxon>
        <taxon>Metazoa</taxon>
        <taxon>Ecdysozoa</taxon>
        <taxon>Arthropoda</taxon>
        <taxon>Chelicerata</taxon>
        <taxon>Arachnida</taxon>
        <taxon>Acari</taxon>
        <taxon>Acariformes</taxon>
        <taxon>Trombidiformes</taxon>
        <taxon>Prostigmata</taxon>
        <taxon>Eleutherengona</taxon>
        <taxon>Raphignathae</taxon>
        <taxon>Tetranychoidea</taxon>
        <taxon>Tetranychidae</taxon>
        <taxon>Tetranychus</taxon>
    </lineage>
</organism>
<sequence>MSAPNLLVLANLIAPFIPIGLCGSLSMIAGGLSLLFPDFWRKPLPNTLSDVENRSSPQTTISRSSISGFRQIKSINSNYMKNSCDIGICGPIDPKTEAKLIMQQNLNQENQLQQHQFPPPDCYYEDELGLPIENQLTCDNYNLNMRPSNVINSQLINPDSERMNPRSSMVISEAQSSQITEIDDINTIETNRSFRDLQIFPNSGTLNCNNVIGSAIDDDETSAVVIIENSVSKVSETKL</sequence>
<proteinExistence type="predicted"/>
<keyword evidence="1" id="KW-0812">Transmembrane</keyword>
<dbReference type="HOGENOM" id="CLU_1162452_0_0_1"/>
<evidence type="ECO:0000313" key="2">
    <source>
        <dbReference type="EnsemblMetazoa" id="tetur495g00010.1"/>
    </source>
</evidence>
<dbReference type="Proteomes" id="UP000015104">
    <property type="component" value="Unassembled WGS sequence"/>
</dbReference>
<protein>
    <submittedName>
        <fullName evidence="2">Uncharacterized protein</fullName>
    </submittedName>
</protein>
<dbReference type="STRING" id="32264.T1L5K9"/>
<keyword evidence="1" id="KW-1133">Transmembrane helix</keyword>
<dbReference type="EnsemblMetazoa" id="tetur495g00010.1">
    <property type="protein sequence ID" value="tetur495g00010.1"/>
    <property type="gene ID" value="tetur495g00010"/>
</dbReference>